<dbReference type="InterPro" id="IPR023577">
    <property type="entry name" value="CYTH_domain"/>
</dbReference>
<feature type="domain" description="CYTH" evidence="1">
    <location>
        <begin position="4"/>
        <end position="193"/>
    </location>
</feature>
<dbReference type="PROSITE" id="PS51707">
    <property type="entry name" value="CYTH"/>
    <property type="match status" value="1"/>
</dbReference>
<protein>
    <submittedName>
        <fullName evidence="2">CYTH domain-containing protein</fullName>
    </submittedName>
</protein>
<dbReference type="Proteomes" id="UP001596143">
    <property type="component" value="Unassembled WGS sequence"/>
</dbReference>
<dbReference type="EMBL" id="JBHSPF010000015">
    <property type="protein sequence ID" value="MFC5627910.1"/>
    <property type="molecule type" value="Genomic_DNA"/>
</dbReference>
<dbReference type="CDD" id="cd07762">
    <property type="entry name" value="CYTH-like_Pase_1"/>
    <property type="match status" value="1"/>
</dbReference>
<dbReference type="Pfam" id="PF01928">
    <property type="entry name" value="CYTH"/>
    <property type="match status" value="1"/>
</dbReference>
<organism evidence="2 3">
    <name type="scientific">Aliibacillus thermotolerans</name>
    <dbReference type="NCBI Taxonomy" id="1834418"/>
    <lineage>
        <taxon>Bacteria</taxon>
        <taxon>Bacillati</taxon>
        <taxon>Bacillota</taxon>
        <taxon>Bacilli</taxon>
        <taxon>Bacillales</taxon>
        <taxon>Bacillaceae</taxon>
        <taxon>Aliibacillus</taxon>
    </lineage>
</organism>
<dbReference type="PIRSF" id="PIRSF012526">
    <property type="entry name" value="CYTH_UCP012526"/>
    <property type="match status" value="1"/>
</dbReference>
<reference evidence="3" key="1">
    <citation type="journal article" date="2019" name="Int. J. Syst. Evol. Microbiol.">
        <title>The Global Catalogue of Microorganisms (GCM) 10K type strain sequencing project: providing services to taxonomists for standard genome sequencing and annotation.</title>
        <authorList>
            <consortium name="The Broad Institute Genomics Platform"/>
            <consortium name="The Broad Institute Genome Sequencing Center for Infectious Disease"/>
            <person name="Wu L."/>
            <person name="Ma J."/>
        </authorList>
    </citation>
    <scope>NUCLEOTIDE SEQUENCE [LARGE SCALE GENOMIC DNA]</scope>
    <source>
        <strain evidence="3">CGMCC 1.15790</strain>
    </source>
</reference>
<evidence type="ECO:0000313" key="2">
    <source>
        <dbReference type="EMBL" id="MFC5627910.1"/>
    </source>
</evidence>
<dbReference type="RefSeq" id="WP_270896187.1">
    <property type="nucleotide sequence ID" value="NZ_JBHSPF010000015.1"/>
</dbReference>
<evidence type="ECO:0000259" key="1">
    <source>
        <dbReference type="PROSITE" id="PS51707"/>
    </source>
</evidence>
<evidence type="ECO:0000313" key="3">
    <source>
        <dbReference type="Proteomes" id="UP001596143"/>
    </source>
</evidence>
<dbReference type="SMART" id="SM01118">
    <property type="entry name" value="CYTH"/>
    <property type="match status" value="1"/>
</dbReference>
<proteinExistence type="predicted"/>
<keyword evidence="3" id="KW-1185">Reference proteome</keyword>
<dbReference type="SUPFAM" id="SSF55154">
    <property type="entry name" value="CYTH-like phosphatases"/>
    <property type="match status" value="1"/>
</dbReference>
<gene>
    <name evidence="2" type="ORF">ACFPTR_03240</name>
</gene>
<sequence length="198" mass="23425">MAKEKEMEVKNLLTKTEFQLLCENFGITEDQFTWQTNIYYDTPEFSIRKKQASLRTREKNDSFELTLKQKADIGKWETNQTISRADVERLKEWNELPEGEVKSQLIQLFSKLPSPIESFGSLQTKRAKIPYQTGTLFLDHSVYLDKEDFEIEIEGESMEEVERLLHALLSQYDIPKRNTKSKIKRFFTRLQELQQSTE</sequence>
<accession>A0ABW0U6H9</accession>
<dbReference type="Gene3D" id="2.40.320.10">
    <property type="entry name" value="Hypothetical Protein Pfu-838710-001"/>
    <property type="match status" value="1"/>
</dbReference>
<comment type="caution">
    <text evidence="2">The sequence shown here is derived from an EMBL/GenBank/DDBJ whole genome shotgun (WGS) entry which is preliminary data.</text>
</comment>
<dbReference type="InterPro" id="IPR033469">
    <property type="entry name" value="CYTH-like_dom_sf"/>
</dbReference>
<name>A0ABW0U6H9_9BACI</name>
<dbReference type="InterPro" id="IPR009195">
    <property type="entry name" value="Uncharacterised_YjbK"/>
</dbReference>